<feature type="region of interest" description="Disordered" evidence="4">
    <location>
        <begin position="469"/>
        <end position="491"/>
    </location>
</feature>
<proteinExistence type="predicted"/>
<dbReference type="InterPro" id="IPR019734">
    <property type="entry name" value="TPR_rpt"/>
</dbReference>
<reference evidence="6" key="1">
    <citation type="submission" date="2020-06" db="EMBL/GenBank/DDBJ databases">
        <title>A chromosome-scale genome assembly of Talaromyces rugulosus W13939.</title>
        <authorList>
            <person name="Wang B."/>
            <person name="Guo L."/>
            <person name="Ye K."/>
            <person name="Wang L."/>
        </authorList>
    </citation>
    <scope>NUCLEOTIDE SEQUENCE [LARGE SCALE GENOMIC DNA]</scope>
    <source>
        <strain evidence="6">W13939</strain>
    </source>
</reference>
<protein>
    <submittedName>
        <fullName evidence="5">Uncharacterized protein</fullName>
    </submittedName>
</protein>
<feature type="compositionally biased region" description="Polar residues" evidence="4">
    <location>
        <begin position="469"/>
        <end position="479"/>
    </location>
</feature>
<organism evidence="5 6">
    <name type="scientific">Talaromyces rugulosus</name>
    <name type="common">Penicillium rugulosum</name>
    <dbReference type="NCBI Taxonomy" id="121627"/>
    <lineage>
        <taxon>Eukaryota</taxon>
        <taxon>Fungi</taxon>
        <taxon>Dikarya</taxon>
        <taxon>Ascomycota</taxon>
        <taxon>Pezizomycotina</taxon>
        <taxon>Eurotiomycetes</taxon>
        <taxon>Eurotiomycetidae</taxon>
        <taxon>Eurotiales</taxon>
        <taxon>Trichocomaceae</taxon>
        <taxon>Talaromyces</taxon>
        <taxon>Talaromyces sect. Islandici</taxon>
    </lineage>
</organism>
<evidence type="ECO:0000256" key="3">
    <source>
        <dbReference type="PROSITE-ProRule" id="PRU00339"/>
    </source>
</evidence>
<accession>A0A7H8R075</accession>
<feature type="region of interest" description="Disordered" evidence="4">
    <location>
        <begin position="712"/>
        <end position="743"/>
    </location>
</feature>
<gene>
    <name evidence="5" type="ORF">TRUGW13939_06936</name>
</gene>
<dbReference type="Proteomes" id="UP000509510">
    <property type="component" value="Chromosome IV"/>
</dbReference>
<dbReference type="SMART" id="SM00028">
    <property type="entry name" value="TPR"/>
    <property type="match status" value="2"/>
</dbReference>
<keyword evidence="1" id="KW-0677">Repeat</keyword>
<dbReference type="KEGG" id="trg:TRUGW13939_06936"/>
<evidence type="ECO:0000313" key="6">
    <source>
        <dbReference type="Proteomes" id="UP000509510"/>
    </source>
</evidence>
<dbReference type="AlphaFoldDB" id="A0A7H8R075"/>
<dbReference type="PANTHER" id="PTHR16193:SF0">
    <property type="entry name" value="TETRATRICOPEPTIDE REPEAT PROTEIN 27"/>
    <property type="match status" value="1"/>
</dbReference>
<feature type="compositionally biased region" description="Basic and acidic residues" evidence="4">
    <location>
        <begin position="311"/>
        <end position="326"/>
    </location>
</feature>
<feature type="repeat" description="TPR" evidence="3">
    <location>
        <begin position="657"/>
        <end position="690"/>
    </location>
</feature>
<dbReference type="OrthoDB" id="1936594at2759"/>
<evidence type="ECO:0000313" key="5">
    <source>
        <dbReference type="EMBL" id="QKX59794.1"/>
    </source>
</evidence>
<evidence type="ECO:0000256" key="2">
    <source>
        <dbReference type="ARBA" id="ARBA00022803"/>
    </source>
</evidence>
<dbReference type="InterPro" id="IPR011990">
    <property type="entry name" value="TPR-like_helical_dom_sf"/>
</dbReference>
<dbReference type="InterPro" id="IPR044244">
    <property type="entry name" value="TTC27/Emw1"/>
</dbReference>
<dbReference type="Gene3D" id="1.25.40.10">
    <property type="entry name" value="Tetratricopeptide repeat domain"/>
    <property type="match status" value="1"/>
</dbReference>
<dbReference type="RefSeq" id="XP_035345971.1">
    <property type="nucleotide sequence ID" value="XM_035490078.1"/>
</dbReference>
<feature type="compositionally biased region" description="Polar residues" evidence="4">
    <location>
        <begin position="352"/>
        <end position="361"/>
    </location>
</feature>
<dbReference type="PANTHER" id="PTHR16193">
    <property type="entry name" value="TETRATRICOPEPTIDE REPEAT PROTEIN 27"/>
    <property type="match status" value="1"/>
</dbReference>
<name>A0A7H8R075_TALRU</name>
<keyword evidence="2 3" id="KW-0802">TPR repeat</keyword>
<dbReference type="EMBL" id="CP055901">
    <property type="protein sequence ID" value="QKX59794.1"/>
    <property type="molecule type" value="Genomic_DNA"/>
</dbReference>
<feature type="compositionally biased region" description="Acidic residues" evidence="4">
    <location>
        <begin position="726"/>
        <end position="735"/>
    </location>
</feature>
<evidence type="ECO:0000256" key="4">
    <source>
        <dbReference type="SAM" id="MobiDB-lite"/>
    </source>
</evidence>
<keyword evidence="6" id="KW-1185">Reference proteome</keyword>
<dbReference type="PROSITE" id="PS50005">
    <property type="entry name" value="TPR"/>
    <property type="match status" value="1"/>
</dbReference>
<feature type="region of interest" description="Disordered" evidence="4">
    <location>
        <begin position="345"/>
        <end position="372"/>
    </location>
</feature>
<dbReference type="SUPFAM" id="SSF48452">
    <property type="entry name" value="TPR-like"/>
    <property type="match status" value="1"/>
</dbReference>
<feature type="region of interest" description="Disordered" evidence="4">
    <location>
        <begin position="302"/>
        <end position="326"/>
    </location>
</feature>
<dbReference type="GeneID" id="55994429"/>
<sequence length="989" mass="109258">MGSSATDTHTRPSQYETIYDNSTAMTAYDPIHVRTTDQLLQSPLAQSILVQDNGSRDPSPELEAVIKGEKCFTDLIAERVRKAVQDQGDQSKKRVLLSQLLHTGIAALFHFLQSNVTGPPLEFDVATVVLGEKISNDKSVLDTIRTKTLRDLSVDGEAVYPLTPNIELFCAAKAILVDSGVLGNAESPLVATTARLRVNFLHQKMLSEVTGTLQKAIYDDLELLSPRVLGGESNSSGAEKAAFLLERAAVHTHHGFDSKARSDLEQAAVANGFEFALTGKLGKRTKFQNRDITQLVVLAKSATDTTPADSEESRKEESSGDLKPKALDLNDDTLLETISFAKDGGSKPEKITTVQDESSLPASLASVDPSDQPKLNPLDSAILLAIASAITNNSPDHGLTREETLPYAIRVIEGGSSNWQIYTQALLVRSRCEAFKSRTVERGVLQMQALVDQVIADTATRDSAVARTSTVTNQHQDQPATFLPRPQESESAPAEERLEYIWTLDFQTRWNLEAELAKRWVGLGGLRTALDIYERLELWAEVALCYAATQREEKAKAIVRRQLYRPTSGDIVDDEENERYEGPELSSLPVDAPRLFCILGDIDESPAMYERAWEASGQRYARAQRSLARLHLKSEPPVLDKAEEAYKKSLKINPLNHGAWFALGCVQLNQERWDDAVQSFTRTVQLEQDDAEAWSNLAAALLNVSADGKPAAKAAEVIPSEPAKTEDDEDDEDDEIAKPEKADPYKHTRDALTALQHAARLKQTDHRIWDNILTVAASLPHPFTPYKDIVFAQRKVIELVSPKRGEKAIDLLILAMLVDYLVSGPEYETLLIPVEGTDEKILRSGTVAGQILTLIDEQIIPLITHSAPLWFVVSKVELYRKQPTKALAAHEKAWRATVSSCTQPAFQMGDEKKWMEIVKATERLVRDGYAKMGGMTKEGQGEDGEELVAGDWRFKSRSAVRGILGNGKEFFEGTDGWMRLKELQGEVTG</sequence>
<evidence type="ECO:0000256" key="1">
    <source>
        <dbReference type="ARBA" id="ARBA00022737"/>
    </source>
</evidence>
<dbReference type="Pfam" id="PF13431">
    <property type="entry name" value="TPR_17"/>
    <property type="match status" value="1"/>
</dbReference>